<evidence type="ECO:0000256" key="1">
    <source>
        <dbReference type="SAM" id="SignalP"/>
    </source>
</evidence>
<reference evidence="3" key="1">
    <citation type="submission" date="2016-09" db="EMBL/GenBank/DDBJ databases">
        <authorList>
            <person name="Varghese N."/>
            <person name="Submissions S."/>
        </authorList>
    </citation>
    <scope>NUCLEOTIDE SEQUENCE [LARGE SCALE GENOMIC DNA]</scope>
    <source>
        <strain evidence="3">ANC 4466</strain>
    </source>
</reference>
<feature type="chain" id="PRO_5012964097" description="KTSC domain-containing protein" evidence="1">
    <location>
        <begin position="29"/>
        <end position="119"/>
    </location>
</feature>
<organism evidence="2 3">
    <name type="scientific">Acinetobacter puyangensis</name>
    <dbReference type="NCBI Taxonomy" id="1096779"/>
    <lineage>
        <taxon>Bacteria</taxon>
        <taxon>Pseudomonadati</taxon>
        <taxon>Pseudomonadota</taxon>
        <taxon>Gammaproteobacteria</taxon>
        <taxon>Moraxellales</taxon>
        <taxon>Moraxellaceae</taxon>
        <taxon>Acinetobacter</taxon>
    </lineage>
</organism>
<evidence type="ECO:0000313" key="3">
    <source>
        <dbReference type="Proteomes" id="UP000219042"/>
    </source>
</evidence>
<accession>A0A240E5Z3</accession>
<dbReference type="EMBL" id="OANT01000002">
    <property type="protein sequence ID" value="SNX44178.1"/>
    <property type="molecule type" value="Genomic_DNA"/>
</dbReference>
<dbReference type="AlphaFoldDB" id="A0A240E5Z3"/>
<keyword evidence="3" id="KW-1185">Reference proteome</keyword>
<evidence type="ECO:0008006" key="4">
    <source>
        <dbReference type="Google" id="ProtNLM"/>
    </source>
</evidence>
<sequence>MSQIKPQFKLALGAIALMCMLGFVQVKSEEPNNPQNSLYVEPCQVDYTKLNHVTCTAYISIAGKEYQALIESVDYTYLTDVSVEYVLIEYPGDAVIEKQINNELIAYFDDRRTAWFRRV</sequence>
<proteinExistence type="predicted"/>
<name>A0A240E5Z3_9GAMM</name>
<dbReference type="Proteomes" id="UP000219042">
    <property type="component" value="Unassembled WGS sequence"/>
</dbReference>
<evidence type="ECO:0000313" key="2">
    <source>
        <dbReference type="EMBL" id="SNX44178.1"/>
    </source>
</evidence>
<feature type="signal peptide" evidence="1">
    <location>
        <begin position="1"/>
        <end position="28"/>
    </location>
</feature>
<keyword evidence="1" id="KW-0732">Signal</keyword>
<protein>
    <recommendedName>
        <fullName evidence="4">KTSC domain-containing protein</fullName>
    </recommendedName>
</protein>
<dbReference type="RefSeq" id="WP_097078426.1">
    <property type="nucleotide sequence ID" value="NZ_BAABHT010000003.1"/>
</dbReference>
<gene>
    <name evidence="2" type="ORF">SAMN05421731_102339</name>
</gene>